<evidence type="ECO:0000313" key="1">
    <source>
        <dbReference type="EMBL" id="CAG8617496.1"/>
    </source>
</evidence>
<protein>
    <submittedName>
        <fullName evidence="1">5945_t:CDS:1</fullName>
    </submittedName>
</protein>
<dbReference type="Proteomes" id="UP000789706">
    <property type="component" value="Unassembled WGS sequence"/>
</dbReference>
<dbReference type="EMBL" id="CAJVPK010002732">
    <property type="protein sequence ID" value="CAG8617496.1"/>
    <property type="molecule type" value="Genomic_DNA"/>
</dbReference>
<dbReference type="AlphaFoldDB" id="A0A9N9CZT7"/>
<name>A0A9N9CZT7_9GLOM</name>
<dbReference type="OrthoDB" id="10516962at2759"/>
<reference evidence="1" key="1">
    <citation type="submission" date="2021-06" db="EMBL/GenBank/DDBJ databases">
        <authorList>
            <person name="Kallberg Y."/>
            <person name="Tangrot J."/>
            <person name="Rosling A."/>
        </authorList>
    </citation>
    <scope>NUCLEOTIDE SEQUENCE</scope>
    <source>
        <strain evidence="1">AZ414A</strain>
    </source>
</reference>
<feature type="non-terminal residue" evidence="1">
    <location>
        <position position="1"/>
    </location>
</feature>
<proteinExistence type="predicted"/>
<organism evidence="1 2">
    <name type="scientific">Diversispora eburnea</name>
    <dbReference type="NCBI Taxonomy" id="1213867"/>
    <lineage>
        <taxon>Eukaryota</taxon>
        <taxon>Fungi</taxon>
        <taxon>Fungi incertae sedis</taxon>
        <taxon>Mucoromycota</taxon>
        <taxon>Glomeromycotina</taxon>
        <taxon>Glomeromycetes</taxon>
        <taxon>Diversisporales</taxon>
        <taxon>Diversisporaceae</taxon>
        <taxon>Diversispora</taxon>
    </lineage>
</organism>
<accession>A0A9N9CZT7</accession>
<keyword evidence="2" id="KW-1185">Reference proteome</keyword>
<gene>
    <name evidence="1" type="ORF">DEBURN_LOCUS10229</name>
</gene>
<comment type="caution">
    <text evidence="1">The sequence shown here is derived from an EMBL/GenBank/DDBJ whole genome shotgun (WGS) entry which is preliminary data.</text>
</comment>
<evidence type="ECO:0000313" key="2">
    <source>
        <dbReference type="Proteomes" id="UP000789706"/>
    </source>
</evidence>
<sequence>TSIHCEINDSITSITPVTPEQIVLQSENVPISDAPEITNSNIYQPICTETKSLEDIEIDKFLDSENKKKVSNEISCRNRERNLSTVTISSNLVLNEFEQNDELISPQDKNLIVEQELTQQLSVTIDMSQYISAKNNEVLAEDTDSQNLDSSSVSVQSIVHIFREAVRSSQKTILCWHYVAEKYDKRVDKVSIDKKIGKKKAMGIVYDEVKWLLPEITDVNLRQKLLRARKIRMLVNAVGVEKIKQVSYSANAISNLSYPQIQNIIDHVLSAELERSKTKIIISPTPQTEKKSINPISRTSTILRKKKKAHLKPLNCLPSEEEQTQAIESLMNKVPCIHLENIWKEEGKHRYDEYWMSYDCVCPLCKKKHQWVLGKWWINEHGQKLYFLTCDNSKPDDTGILLETMSPHNHTETCSCFTPMSEQSSQVLAIPDQSLITCPS</sequence>